<keyword evidence="3 7" id="KW-0375">Hydrogen ion transport</keyword>
<dbReference type="AlphaFoldDB" id="A0A4V2PD52"/>
<evidence type="ECO:0000256" key="5">
    <source>
        <dbReference type="ARBA" id="ARBA00023136"/>
    </source>
</evidence>
<organism evidence="8 9">
    <name type="scientific">Phorcysia thermohydrogeniphila</name>
    <dbReference type="NCBI Taxonomy" id="936138"/>
    <lineage>
        <taxon>Bacteria</taxon>
        <taxon>Pseudomonadati</taxon>
        <taxon>Aquificota</taxon>
        <taxon>Aquificia</taxon>
        <taxon>Desulfurobacteriales</taxon>
        <taxon>Desulfurobacteriaceae</taxon>
        <taxon>Phorcysia</taxon>
    </lineage>
</organism>
<keyword evidence="7" id="KW-0139">CF(1)</keyword>
<dbReference type="GO" id="GO:0046933">
    <property type="term" value="F:proton-transporting ATP synthase activity, rotational mechanism"/>
    <property type="evidence" value="ECO:0007669"/>
    <property type="project" value="UniProtKB-UniRule"/>
</dbReference>
<evidence type="ECO:0000313" key="8">
    <source>
        <dbReference type="EMBL" id="TCK03856.1"/>
    </source>
</evidence>
<dbReference type="Proteomes" id="UP000295777">
    <property type="component" value="Unassembled WGS sequence"/>
</dbReference>
<dbReference type="RefSeq" id="WP_132526746.1">
    <property type="nucleotide sequence ID" value="NZ_SMFV01000004.1"/>
</dbReference>
<evidence type="ECO:0000256" key="2">
    <source>
        <dbReference type="ARBA" id="ARBA00022448"/>
    </source>
</evidence>
<keyword evidence="6 7" id="KW-0066">ATP synthesis</keyword>
<dbReference type="PANTHER" id="PTHR11910">
    <property type="entry name" value="ATP SYNTHASE DELTA CHAIN"/>
    <property type="match status" value="1"/>
</dbReference>
<dbReference type="InterPro" id="IPR026015">
    <property type="entry name" value="ATP_synth_OSCP/delta_N_sf"/>
</dbReference>
<keyword evidence="2 7" id="KW-0813">Transport</keyword>
<evidence type="ECO:0000256" key="4">
    <source>
        <dbReference type="ARBA" id="ARBA00023065"/>
    </source>
</evidence>
<dbReference type="EMBL" id="SMFV01000004">
    <property type="protein sequence ID" value="TCK03856.1"/>
    <property type="molecule type" value="Genomic_DNA"/>
</dbReference>
<evidence type="ECO:0000256" key="6">
    <source>
        <dbReference type="ARBA" id="ARBA00023310"/>
    </source>
</evidence>
<dbReference type="PRINTS" id="PR00125">
    <property type="entry name" value="ATPASEDELTA"/>
</dbReference>
<comment type="subcellular location">
    <subcellularLocation>
        <location evidence="7">Cell membrane</location>
        <topology evidence="7">Peripheral membrane protein</topology>
    </subcellularLocation>
    <subcellularLocation>
        <location evidence="1">Membrane</location>
    </subcellularLocation>
</comment>
<dbReference type="InterPro" id="IPR000711">
    <property type="entry name" value="ATPase_OSCP/dsu"/>
</dbReference>
<reference evidence="8 9" key="1">
    <citation type="submission" date="2019-03" db="EMBL/GenBank/DDBJ databases">
        <title>Genomic Encyclopedia of Archaeal and Bacterial Type Strains, Phase II (KMG-II): from individual species to whole genera.</title>
        <authorList>
            <person name="Goeker M."/>
        </authorList>
    </citation>
    <scope>NUCLEOTIDE SEQUENCE [LARGE SCALE GENOMIC DNA]</scope>
    <source>
        <strain evidence="8 9">DSM 24425</strain>
    </source>
</reference>
<dbReference type="OrthoDB" id="9802471at2"/>
<keyword evidence="7" id="KW-1003">Cell membrane</keyword>
<gene>
    <name evidence="7" type="primary">atpH</name>
    <name evidence="8" type="ORF">CLV27_1169</name>
</gene>
<proteinExistence type="inferred from homology"/>
<dbReference type="GO" id="GO:0005886">
    <property type="term" value="C:plasma membrane"/>
    <property type="evidence" value="ECO:0007669"/>
    <property type="project" value="UniProtKB-SubCell"/>
</dbReference>
<dbReference type="Gene3D" id="1.10.520.20">
    <property type="entry name" value="N-terminal domain of the delta subunit of the F1F0-ATP synthase"/>
    <property type="match status" value="1"/>
</dbReference>
<comment type="function">
    <text evidence="7">F(1)F(0) ATP synthase produces ATP from ADP in the presence of a proton or sodium gradient. F-type ATPases consist of two structural domains, F(1) containing the extramembraneous catalytic core and F(0) containing the membrane proton channel, linked together by a central stalk and a peripheral stalk. During catalysis, ATP synthesis in the catalytic domain of F(1) is coupled via a rotary mechanism of the central stalk subunits to proton translocation.</text>
</comment>
<dbReference type="HAMAP" id="MF_01416">
    <property type="entry name" value="ATP_synth_delta_bact"/>
    <property type="match status" value="1"/>
</dbReference>
<dbReference type="NCBIfam" id="TIGR01145">
    <property type="entry name" value="ATP_synt_delta"/>
    <property type="match status" value="1"/>
</dbReference>
<comment type="similarity">
    <text evidence="7">Belongs to the ATPase delta chain family.</text>
</comment>
<evidence type="ECO:0000256" key="1">
    <source>
        <dbReference type="ARBA" id="ARBA00004370"/>
    </source>
</evidence>
<dbReference type="GO" id="GO:0045259">
    <property type="term" value="C:proton-transporting ATP synthase complex"/>
    <property type="evidence" value="ECO:0007669"/>
    <property type="project" value="UniProtKB-KW"/>
</dbReference>
<comment type="function">
    <text evidence="7">This protein is part of the stalk that links CF(0) to CF(1). It either transmits conformational changes from CF(0) to CF(1) or is implicated in proton conduction.</text>
</comment>
<comment type="caution">
    <text evidence="8">The sequence shown here is derived from an EMBL/GenBank/DDBJ whole genome shotgun (WGS) entry which is preliminary data.</text>
</comment>
<evidence type="ECO:0000256" key="3">
    <source>
        <dbReference type="ARBA" id="ARBA00022781"/>
    </source>
</evidence>
<evidence type="ECO:0000256" key="7">
    <source>
        <dbReference type="HAMAP-Rule" id="MF_01416"/>
    </source>
</evidence>
<evidence type="ECO:0000313" key="9">
    <source>
        <dbReference type="Proteomes" id="UP000295777"/>
    </source>
</evidence>
<protein>
    <recommendedName>
        <fullName evidence="7">ATP synthase subunit delta</fullName>
    </recommendedName>
    <alternativeName>
        <fullName evidence="7">ATP synthase F(1) sector subunit delta</fullName>
    </alternativeName>
    <alternativeName>
        <fullName evidence="7">F-type ATPase subunit delta</fullName>
        <shortName evidence="7">F-ATPase subunit delta</shortName>
    </alternativeName>
</protein>
<keyword evidence="4 7" id="KW-0406">Ion transport</keyword>
<accession>A0A4V2PD52</accession>
<dbReference type="SUPFAM" id="SSF47928">
    <property type="entry name" value="N-terminal domain of the delta subunit of the F1F0-ATP synthase"/>
    <property type="match status" value="1"/>
</dbReference>
<keyword evidence="5 7" id="KW-0472">Membrane</keyword>
<sequence>MRLEVRVARRYAKALADVLPDDRLEKVLEEVKTIGSLLDDRVIKYFKSPVVPPEKKRSLIEQILEKVGASEELKRVLLLMAQKDRLGTLREFASEFEKFVDYRLGIIKAEITTATEIDEETVLKIKSKIEEIFGKKAEISVKLDPSLIGGFVVRVADKVLDASIKTQLENLKKAIAD</sequence>
<keyword evidence="9" id="KW-1185">Reference proteome</keyword>
<dbReference type="Pfam" id="PF00213">
    <property type="entry name" value="OSCP"/>
    <property type="match status" value="1"/>
</dbReference>
<name>A0A4V2PD52_9BACT</name>